<protein>
    <submittedName>
        <fullName evidence="1">Uncharacterized protein</fullName>
    </submittedName>
</protein>
<dbReference type="PANTHER" id="PTHR15460">
    <property type="entry name" value="PEROXISOMAL MEMBRANE PROTEIN 4"/>
    <property type="match status" value="1"/>
</dbReference>
<keyword evidence="2" id="KW-1185">Reference proteome</keyword>
<dbReference type="AlphaFoldDB" id="A0A0C2FX02"/>
<accession>A0A0C2FX02</accession>
<reference evidence="1 2" key="1">
    <citation type="submission" date="2013-12" db="EMBL/GenBank/DDBJ databases">
        <title>Draft genome of the parsitic nematode Ancylostoma duodenale.</title>
        <authorList>
            <person name="Mitreva M."/>
        </authorList>
    </citation>
    <scope>NUCLEOTIDE SEQUENCE [LARGE SCALE GENOMIC DNA]</scope>
    <source>
        <strain evidence="1 2">Zhejiang</strain>
    </source>
</reference>
<dbReference type="InterPro" id="IPR019531">
    <property type="entry name" value="Pmp4"/>
</dbReference>
<sequence length="113" mass="13140">YGTRIRAPHAFVMVFLFGSEPLLQKILTILRLTKTHAMNLAKFSFCFRLLKELIMRIDGTKDYPREWQSFVAAAIVGYFVFGDSNSVNMQYRPPRAIRSLDPAIRRFFPADHQ</sequence>
<dbReference type="GO" id="GO:0005778">
    <property type="term" value="C:peroxisomal membrane"/>
    <property type="evidence" value="ECO:0007669"/>
    <property type="project" value="TreeGrafter"/>
</dbReference>
<dbReference type="PANTHER" id="PTHR15460:SF3">
    <property type="entry name" value="PEROXISOMAL MEMBRANE PROTEIN 4"/>
    <property type="match status" value="1"/>
</dbReference>
<dbReference type="EMBL" id="KN747434">
    <property type="protein sequence ID" value="KIH51164.1"/>
    <property type="molecule type" value="Genomic_DNA"/>
</dbReference>
<dbReference type="Proteomes" id="UP000054047">
    <property type="component" value="Unassembled WGS sequence"/>
</dbReference>
<organism evidence="1 2">
    <name type="scientific">Ancylostoma duodenale</name>
    <dbReference type="NCBI Taxonomy" id="51022"/>
    <lineage>
        <taxon>Eukaryota</taxon>
        <taxon>Metazoa</taxon>
        <taxon>Ecdysozoa</taxon>
        <taxon>Nematoda</taxon>
        <taxon>Chromadorea</taxon>
        <taxon>Rhabditida</taxon>
        <taxon>Rhabditina</taxon>
        <taxon>Rhabditomorpha</taxon>
        <taxon>Strongyloidea</taxon>
        <taxon>Ancylostomatidae</taxon>
        <taxon>Ancylostomatinae</taxon>
        <taxon>Ancylostoma</taxon>
    </lineage>
</organism>
<dbReference type="OrthoDB" id="39659at2759"/>
<proteinExistence type="predicted"/>
<evidence type="ECO:0000313" key="1">
    <source>
        <dbReference type="EMBL" id="KIH51164.1"/>
    </source>
</evidence>
<gene>
    <name evidence="1" type="ORF">ANCDUO_18752</name>
</gene>
<evidence type="ECO:0000313" key="2">
    <source>
        <dbReference type="Proteomes" id="UP000054047"/>
    </source>
</evidence>
<feature type="non-terminal residue" evidence="1">
    <location>
        <position position="1"/>
    </location>
</feature>
<name>A0A0C2FX02_9BILA</name>